<reference evidence="1 2" key="1">
    <citation type="submission" date="2016-05" db="EMBL/GenBank/DDBJ databases">
        <title>Genome sequencing of Trichophyton violaceum CMCC(F)T3l isolated from hair.</title>
        <authorList>
            <person name="Zhan P."/>
            <person name="Tao Y."/>
            <person name="Liu W."/>
        </authorList>
    </citation>
    <scope>NUCLEOTIDE SEQUENCE [LARGE SCALE GENOMIC DNA]</scope>
    <source>
        <strain evidence="2">CMCC(F)T3l</strain>
    </source>
</reference>
<dbReference type="EMBL" id="LHPN01000005">
    <property type="protein sequence ID" value="OAL71788.1"/>
    <property type="molecule type" value="Genomic_DNA"/>
</dbReference>
<gene>
    <name evidence="1" type="ORF">A7D00_3818</name>
</gene>
<comment type="caution">
    <text evidence="1">The sequence shown here is derived from an EMBL/GenBank/DDBJ whole genome shotgun (WGS) entry which is preliminary data.</text>
</comment>
<accession>A0A178FI53</accession>
<evidence type="ECO:0000313" key="1">
    <source>
        <dbReference type="EMBL" id="OAL71788.1"/>
    </source>
</evidence>
<protein>
    <submittedName>
        <fullName evidence="1">Uncharacterized protein</fullName>
    </submittedName>
</protein>
<dbReference type="AlphaFoldDB" id="A0A178FI53"/>
<proteinExistence type="predicted"/>
<sequence>MAKNNEDEAEVIQEAYTTLQNVQQSFKNKRSGLACRVASAQTISKTPASNAAVPASSAPTPIRQRYLVRRTLTSRIPLCTSRVIGEDIPSTQWRIVNSPFTSDGLIRGRLFSKTTKLQSITKCVKIYGLNCFEY</sequence>
<name>A0A178FI53_TRIVO</name>
<evidence type="ECO:0000313" key="2">
    <source>
        <dbReference type="Proteomes" id="UP000243519"/>
    </source>
</evidence>
<dbReference type="Proteomes" id="UP000243519">
    <property type="component" value="Unassembled WGS sequence"/>
</dbReference>
<organism evidence="1 2">
    <name type="scientific">Trichophyton violaceum</name>
    <dbReference type="NCBI Taxonomy" id="34388"/>
    <lineage>
        <taxon>Eukaryota</taxon>
        <taxon>Fungi</taxon>
        <taxon>Dikarya</taxon>
        <taxon>Ascomycota</taxon>
        <taxon>Pezizomycotina</taxon>
        <taxon>Eurotiomycetes</taxon>
        <taxon>Eurotiomycetidae</taxon>
        <taxon>Onygenales</taxon>
        <taxon>Arthrodermataceae</taxon>
        <taxon>Trichophyton</taxon>
    </lineage>
</organism>
<keyword evidence="2" id="KW-1185">Reference proteome</keyword>